<dbReference type="RefSeq" id="WP_087107366.1">
    <property type="nucleotide sequence ID" value="NZ_CBCSCN010000001.1"/>
</dbReference>
<dbReference type="AlphaFoldDB" id="A0A1X7AGP1"/>
<evidence type="ECO:0000313" key="3">
    <source>
        <dbReference type="Proteomes" id="UP000196573"/>
    </source>
</evidence>
<proteinExistence type="predicted"/>
<dbReference type="GO" id="GO:0020037">
    <property type="term" value="F:heme binding"/>
    <property type="evidence" value="ECO:0007669"/>
    <property type="project" value="InterPro"/>
</dbReference>
<feature type="signal peptide" evidence="1">
    <location>
        <begin position="1"/>
        <end position="19"/>
    </location>
</feature>
<dbReference type="GO" id="GO:0009055">
    <property type="term" value="F:electron transfer activity"/>
    <property type="evidence" value="ECO:0007669"/>
    <property type="project" value="InterPro"/>
</dbReference>
<keyword evidence="3" id="KW-1185">Reference proteome</keyword>
<gene>
    <name evidence="2" type="ORF">EHSB41UT_00918</name>
</gene>
<keyword evidence="1" id="KW-0732">Signal</keyword>
<accession>A0A1X7AGP1</accession>
<reference evidence="2 3" key="1">
    <citation type="submission" date="2017-03" db="EMBL/GenBank/DDBJ databases">
        <authorList>
            <person name="Afonso C.L."/>
            <person name="Miller P.J."/>
            <person name="Scott M.A."/>
            <person name="Spackman E."/>
            <person name="Goraichik I."/>
            <person name="Dimitrov K.M."/>
            <person name="Suarez D.L."/>
            <person name="Swayne D.E."/>
        </authorList>
    </citation>
    <scope>NUCLEOTIDE SEQUENCE [LARGE SCALE GENOMIC DNA]</scope>
    <source>
        <strain evidence="2">SB41UT1</strain>
    </source>
</reference>
<name>A0A1X7AGP1_9GAMM</name>
<evidence type="ECO:0008006" key="4">
    <source>
        <dbReference type="Google" id="ProtNLM"/>
    </source>
</evidence>
<protein>
    <recommendedName>
        <fullName evidence="4">Cytochrome C</fullName>
    </recommendedName>
</protein>
<evidence type="ECO:0000313" key="2">
    <source>
        <dbReference type="EMBL" id="SMA38724.1"/>
    </source>
</evidence>
<dbReference type="OrthoDB" id="9805828at2"/>
<sequence length="124" mass="14314">MTRCHSLLLLYCIMPFACAQQEVYATDPESGLIMAPGWELVKAQCGVCHNNSLIIQNPGSRETWRSTIQWMIDTQGLWDLSDTWNPILDYLSTYYGEQRIDLHHFRRLPLPPDKRPPSRDVIAP</sequence>
<feature type="chain" id="PRO_5012462732" description="Cytochrome C" evidence="1">
    <location>
        <begin position="20"/>
        <end position="124"/>
    </location>
</feature>
<dbReference type="Gene3D" id="1.10.760.10">
    <property type="entry name" value="Cytochrome c-like domain"/>
    <property type="match status" value="1"/>
</dbReference>
<organism evidence="2 3">
    <name type="scientific">Parendozoicomonas haliclonae</name>
    <dbReference type="NCBI Taxonomy" id="1960125"/>
    <lineage>
        <taxon>Bacteria</taxon>
        <taxon>Pseudomonadati</taxon>
        <taxon>Pseudomonadota</taxon>
        <taxon>Gammaproteobacteria</taxon>
        <taxon>Oceanospirillales</taxon>
        <taxon>Endozoicomonadaceae</taxon>
        <taxon>Parendozoicomonas</taxon>
    </lineage>
</organism>
<dbReference type="EMBL" id="FWPT01000002">
    <property type="protein sequence ID" value="SMA38724.1"/>
    <property type="molecule type" value="Genomic_DNA"/>
</dbReference>
<dbReference type="InterPro" id="IPR036909">
    <property type="entry name" value="Cyt_c-like_dom_sf"/>
</dbReference>
<dbReference type="Proteomes" id="UP000196573">
    <property type="component" value="Unassembled WGS sequence"/>
</dbReference>
<dbReference type="SUPFAM" id="SSF46626">
    <property type="entry name" value="Cytochrome c"/>
    <property type="match status" value="1"/>
</dbReference>
<evidence type="ECO:0000256" key="1">
    <source>
        <dbReference type="SAM" id="SignalP"/>
    </source>
</evidence>